<gene>
    <name evidence="10" type="ORF">GCM10025883_41910</name>
</gene>
<evidence type="ECO:0000256" key="6">
    <source>
        <dbReference type="SAM" id="Coils"/>
    </source>
</evidence>
<name>A0ABQ6IX52_9MICO</name>
<keyword evidence="5 8" id="KW-0472">Membrane</keyword>
<feature type="transmembrane region" description="Helical" evidence="8">
    <location>
        <begin position="1013"/>
        <end position="1034"/>
    </location>
</feature>
<reference evidence="11" key="1">
    <citation type="journal article" date="2019" name="Int. J. Syst. Evol. Microbiol.">
        <title>The Global Catalogue of Microorganisms (GCM) 10K type strain sequencing project: providing services to taxonomists for standard genome sequencing and annotation.</title>
        <authorList>
            <consortium name="The Broad Institute Genomics Platform"/>
            <consortium name="The Broad Institute Genome Sequencing Center for Infectious Disease"/>
            <person name="Wu L."/>
            <person name="Ma J."/>
        </authorList>
    </citation>
    <scope>NUCLEOTIDE SEQUENCE [LARGE SCALE GENOMIC DNA]</scope>
    <source>
        <strain evidence="11">NBRC 113072</strain>
    </source>
</reference>
<feature type="compositionally biased region" description="Low complexity" evidence="7">
    <location>
        <begin position="295"/>
        <end position="308"/>
    </location>
</feature>
<dbReference type="Gene3D" id="1.10.287.1490">
    <property type="match status" value="1"/>
</dbReference>
<dbReference type="InterPro" id="IPR001036">
    <property type="entry name" value="Acrflvin-R"/>
</dbReference>
<feature type="transmembrane region" description="Helical" evidence="8">
    <location>
        <begin position="787"/>
        <end position="807"/>
    </location>
</feature>
<comment type="subcellular location">
    <subcellularLocation>
        <location evidence="1">Cell membrane</location>
        <topology evidence="1">Multi-pass membrane protein</topology>
    </subcellularLocation>
</comment>
<feature type="transmembrane region" description="Helical" evidence="8">
    <location>
        <begin position="700"/>
        <end position="729"/>
    </location>
</feature>
<feature type="compositionally biased region" description="Acidic residues" evidence="7">
    <location>
        <begin position="748"/>
        <end position="758"/>
    </location>
</feature>
<feature type="coiled-coil region" evidence="6">
    <location>
        <begin position="201"/>
        <end position="228"/>
    </location>
</feature>
<dbReference type="InterPro" id="IPR004869">
    <property type="entry name" value="MMPL_dom"/>
</dbReference>
<feature type="transmembrane region" description="Helical" evidence="8">
    <location>
        <begin position="578"/>
        <end position="596"/>
    </location>
</feature>
<dbReference type="RefSeq" id="WP_284305600.1">
    <property type="nucleotide sequence ID" value="NZ_BSUO01000001.1"/>
</dbReference>
<dbReference type="EMBL" id="BSUO01000001">
    <property type="protein sequence ID" value="GMA42146.1"/>
    <property type="molecule type" value="Genomic_DNA"/>
</dbReference>
<keyword evidence="11" id="KW-1185">Reference proteome</keyword>
<evidence type="ECO:0000256" key="5">
    <source>
        <dbReference type="ARBA" id="ARBA00023136"/>
    </source>
</evidence>
<dbReference type="Pfam" id="PF03176">
    <property type="entry name" value="MMPL"/>
    <property type="match status" value="2"/>
</dbReference>
<dbReference type="Proteomes" id="UP001157126">
    <property type="component" value="Unassembled WGS sequence"/>
</dbReference>
<evidence type="ECO:0000256" key="8">
    <source>
        <dbReference type="SAM" id="Phobius"/>
    </source>
</evidence>
<evidence type="ECO:0000313" key="10">
    <source>
        <dbReference type="EMBL" id="GMA42146.1"/>
    </source>
</evidence>
<proteinExistence type="predicted"/>
<keyword evidence="4 8" id="KW-1133">Transmembrane helix</keyword>
<feature type="transmembrane region" description="Helical" evidence="8">
    <location>
        <begin position="603"/>
        <end position="623"/>
    </location>
</feature>
<feature type="compositionally biased region" description="Basic and acidic residues" evidence="7">
    <location>
        <begin position="378"/>
        <end position="398"/>
    </location>
</feature>
<keyword evidence="2" id="KW-1003">Cell membrane</keyword>
<accession>A0ABQ6IX52</accession>
<feature type="region of interest" description="Disordered" evidence="7">
    <location>
        <begin position="745"/>
        <end position="769"/>
    </location>
</feature>
<feature type="domain" description="SSD" evidence="9">
    <location>
        <begin position="953"/>
        <end position="1118"/>
    </location>
</feature>
<dbReference type="InterPro" id="IPR000731">
    <property type="entry name" value="SSD"/>
</dbReference>
<feature type="transmembrane region" description="Helical" evidence="8">
    <location>
        <begin position="1066"/>
        <end position="1086"/>
    </location>
</feature>
<comment type="caution">
    <text evidence="10">The sequence shown here is derived from an EMBL/GenBank/DDBJ whole genome shotgun (WGS) entry which is preliminary data.</text>
</comment>
<feature type="transmembrane region" description="Helical" evidence="8">
    <location>
        <begin position="670"/>
        <end position="694"/>
    </location>
</feature>
<protein>
    <recommendedName>
        <fullName evidence="9">SSD domain-containing protein</fullName>
    </recommendedName>
</protein>
<evidence type="ECO:0000256" key="1">
    <source>
        <dbReference type="ARBA" id="ARBA00004651"/>
    </source>
</evidence>
<dbReference type="PANTHER" id="PTHR33406:SF13">
    <property type="entry name" value="MEMBRANE PROTEIN YDFJ"/>
    <property type="match status" value="1"/>
</dbReference>
<evidence type="ECO:0000256" key="2">
    <source>
        <dbReference type="ARBA" id="ARBA00022475"/>
    </source>
</evidence>
<organism evidence="10 11">
    <name type="scientific">Mobilicoccus caccae</name>
    <dbReference type="NCBI Taxonomy" id="1859295"/>
    <lineage>
        <taxon>Bacteria</taxon>
        <taxon>Bacillati</taxon>
        <taxon>Actinomycetota</taxon>
        <taxon>Actinomycetes</taxon>
        <taxon>Micrococcales</taxon>
        <taxon>Dermatophilaceae</taxon>
        <taxon>Mobilicoccus</taxon>
    </lineage>
</organism>
<evidence type="ECO:0000313" key="11">
    <source>
        <dbReference type="Proteomes" id="UP001157126"/>
    </source>
</evidence>
<feature type="region of interest" description="Disordered" evidence="7">
    <location>
        <begin position="277"/>
        <end position="310"/>
    </location>
</feature>
<feature type="domain" description="SSD" evidence="9">
    <location>
        <begin position="595"/>
        <end position="728"/>
    </location>
</feature>
<sequence>MAVYLYRLGRFAARRAWAVILTWILVLGVLGGAALALQKPFTKELSIPGTEFQQVLDDLDSSLPDAAGGTAGVVFSTRDGAPFTQEQKNAVARTAEAWSGIDGVEDASNPFATQKELDDGRADLAEGRTKLADGEQEIRDNQRTITDGKEDLETGRKKLESGAEELADGERQLAQGQAKISEGRAEITRNAEKLAKGRAELRQGQAQLDDGRRQLDAAREQLRTGQAELDANKPKIAEGKKQLAEGRAKVEAGEAQVAPAVEQLAEGEKQLAAARAELKDGQRQAAAGRERLEAGRAQLAQGEQQADALEAELGAEDPQVVALRAQLAEKSAELEAGAAELDATDAKLAQGEAELEAQAATLEAGKKELAEKTAPLEQARRTLEEKSAELAAGERELEQGQAKLDAGRATLREKTAELEKGQREIAAGRAQLNEGQAKLDAGRRELERGQEQIDANRVKLEAGKAELARGRIDIEAAARQLTEGQEKLDDAKATVAEKKTELRRGERRLALMDGLRSVNERGDVAMSSVRFDVPMNEVPVETKDALPPKATELAALGVQVDYSQQIAESLHIGGASEVVGFAVAAVILVVMLGSLLAAGLPLLIALVGLSAGMLAMLAMTQWVEMSDVTPALAVMLGLAVGIDYALFIVHRHRTILAVGDVDVRESIGRATGTAGSAVLFAGMTVVVALAALVLTGIPFLGVMGLAAAGTVTAAVLVALTLTPALLALIGPKVLSRRSRQALARQQELEESEAEASDAAEEHTAAGAERVAADHGHGWGGLVTRRPVFAILAAVALLATMAIPAMSLRLGLPDASQDAHDSTSYRAYTKVAEGFGDGQNAAILAVAKVDEDEARRLSDDQVTDLQLTVAEHLKNHENVEYVVPAAVSDDHRTLVYQIVPGSGPNDDATQTLIHGLRADRAQIVEGTAVDSVGFAGQTVANIDMSELLSNALPTYLAVVVGISILLLLLVFRSLLVPLLATGGFLLSVAASFGAVVAVYQWGWLGDLFGVSRPGVILSFLPTLVIGILFGLAMDYQMFLVSGMREAWAHGHTARTAVRTGFSHGARVVTAAALIMTAVFASFIYSPLVMIKPIGFALAAGVLLDAFVVRMTIMPAVMHLLGERAWYLPRWLNRILPDLDVEGSKLLRMREEEARRAATEVSVSGDPVAVGR</sequence>
<dbReference type="PRINTS" id="PR00702">
    <property type="entry name" value="ACRIFLAVINRP"/>
</dbReference>
<evidence type="ECO:0000256" key="3">
    <source>
        <dbReference type="ARBA" id="ARBA00022692"/>
    </source>
</evidence>
<dbReference type="PROSITE" id="PS50156">
    <property type="entry name" value="SSD"/>
    <property type="match status" value="2"/>
</dbReference>
<evidence type="ECO:0000256" key="4">
    <source>
        <dbReference type="ARBA" id="ARBA00022989"/>
    </source>
</evidence>
<feature type="compositionally biased region" description="Basic and acidic residues" evidence="7">
    <location>
        <begin position="277"/>
        <end position="294"/>
    </location>
</feature>
<dbReference type="PANTHER" id="PTHR33406">
    <property type="entry name" value="MEMBRANE PROTEIN MJ1562-RELATED"/>
    <property type="match status" value="1"/>
</dbReference>
<evidence type="ECO:0000259" key="9">
    <source>
        <dbReference type="PROSITE" id="PS50156"/>
    </source>
</evidence>
<feature type="transmembrane region" description="Helical" evidence="8">
    <location>
        <begin position="629"/>
        <end position="649"/>
    </location>
</feature>
<keyword evidence="6" id="KW-0175">Coiled coil</keyword>
<dbReference type="InterPro" id="IPR050545">
    <property type="entry name" value="Mycobact_MmpL"/>
</dbReference>
<keyword evidence="3 8" id="KW-0812">Transmembrane</keyword>
<feature type="transmembrane region" description="Helical" evidence="8">
    <location>
        <begin position="1092"/>
        <end position="1119"/>
    </location>
</feature>
<dbReference type="Gene3D" id="1.20.1640.10">
    <property type="entry name" value="Multidrug efflux transporter AcrB transmembrane domain"/>
    <property type="match status" value="2"/>
</dbReference>
<evidence type="ECO:0000256" key="7">
    <source>
        <dbReference type="SAM" id="MobiDB-lite"/>
    </source>
</evidence>
<feature type="transmembrane region" description="Helical" evidence="8">
    <location>
        <begin position="951"/>
        <end position="970"/>
    </location>
</feature>
<feature type="transmembrane region" description="Helical" evidence="8">
    <location>
        <begin position="977"/>
        <end position="1001"/>
    </location>
</feature>
<dbReference type="SUPFAM" id="SSF82866">
    <property type="entry name" value="Multidrug efflux transporter AcrB transmembrane domain"/>
    <property type="match status" value="2"/>
</dbReference>
<feature type="region of interest" description="Disordered" evidence="7">
    <location>
        <begin position="364"/>
        <end position="402"/>
    </location>
</feature>